<dbReference type="EMBL" id="CP022384">
    <property type="protein sequence ID" value="ATA81103.1"/>
    <property type="molecule type" value="Genomic_DNA"/>
</dbReference>
<sequence>MPYTIAITNDTPQALSYVEKAKKLAQPTRILTKKEKEFRDMLLQGLKEMKDIRAGKLKN</sequence>
<proteinExistence type="predicted"/>
<protein>
    <submittedName>
        <fullName evidence="1">Uncharacterized protein</fullName>
    </submittedName>
</protein>
<name>A0A250F7K1_9FLAO</name>
<gene>
    <name evidence="1" type="ORF">CGC53_01395</name>
</gene>
<organism evidence="1 2">
    <name type="scientific">Capnocytophaga leadbetteri</name>
    <dbReference type="NCBI Taxonomy" id="327575"/>
    <lineage>
        <taxon>Bacteria</taxon>
        <taxon>Pseudomonadati</taxon>
        <taxon>Bacteroidota</taxon>
        <taxon>Flavobacteriia</taxon>
        <taxon>Flavobacteriales</taxon>
        <taxon>Flavobacteriaceae</taxon>
        <taxon>Capnocytophaga</taxon>
    </lineage>
</organism>
<evidence type="ECO:0000313" key="1">
    <source>
        <dbReference type="EMBL" id="ATA81103.1"/>
    </source>
</evidence>
<accession>A0A250F7K1</accession>
<dbReference type="RefSeq" id="WP_095913024.1">
    <property type="nucleotide sequence ID" value="NZ_CP022384.1"/>
</dbReference>
<reference evidence="2" key="1">
    <citation type="submission" date="2017-06" db="EMBL/GenBank/DDBJ databases">
        <title>Capnocytophaga spp. assemblies.</title>
        <authorList>
            <person name="Gulvik C.A."/>
        </authorList>
    </citation>
    <scope>NUCLEOTIDE SEQUENCE [LARGE SCALE GENOMIC DNA]</scope>
    <source>
        <strain evidence="2">H6253</strain>
    </source>
</reference>
<keyword evidence="2" id="KW-1185">Reference proteome</keyword>
<dbReference type="AlphaFoldDB" id="A0A250F7K1"/>
<dbReference type="KEGG" id="clk:CGC53_01395"/>
<evidence type="ECO:0000313" key="2">
    <source>
        <dbReference type="Proteomes" id="UP000217276"/>
    </source>
</evidence>
<dbReference type="Proteomes" id="UP000217276">
    <property type="component" value="Chromosome"/>
</dbReference>